<reference evidence="1" key="1">
    <citation type="submission" date="2016-01" db="EMBL/GenBank/DDBJ databases">
        <authorList>
            <person name="Peeters C."/>
        </authorList>
    </citation>
    <scope>NUCLEOTIDE SEQUENCE [LARGE SCALE GENOMIC DNA]</scope>
    <source>
        <strain evidence="1">LMG 29318</strain>
    </source>
</reference>
<evidence type="ECO:0000313" key="2">
    <source>
        <dbReference type="Proteomes" id="UP000054870"/>
    </source>
</evidence>
<keyword evidence="2" id="KW-1185">Reference proteome</keyword>
<dbReference type="Proteomes" id="UP000054870">
    <property type="component" value="Unassembled WGS sequence"/>
</dbReference>
<dbReference type="AlphaFoldDB" id="A0A158CHG2"/>
<comment type="caution">
    <text evidence="1">The sequence shown here is derived from an EMBL/GenBank/DDBJ whole genome shotgun (WGS) entry which is preliminary data.</text>
</comment>
<evidence type="ECO:0000313" key="1">
    <source>
        <dbReference type="EMBL" id="SAK81720.1"/>
    </source>
</evidence>
<protein>
    <submittedName>
        <fullName evidence="1">Uncharacterized protein</fullName>
    </submittedName>
</protein>
<sequence>MQATIRRARPSAEIADEATDFADAVADLARSDKLEGFYLDKDGRASNRFASLLSIVTTSGSPLYAIEF</sequence>
<dbReference type="EMBL" id="FCOF02000031">
    <property type="protein sequence ID" value="SAK81720.1"/>
    <property type="molecule type" value="Genomic_DNA"/>
</dbReference>
<accession>A0A158CHG2</accession>
<dbReference type="RefSeq" id="WP_061126882.1">
    <property type="nucleotide sequence ID" value="NZ_FCOF02000031.1"/>
</dbReference>
<organism evidence="1 2">
    <name type="scientific">Caballeronia catudaia</name>
    <dbReference type="NCBI Taxonomy" id="1777136"/>
    <lineage>
        <taxon>Bacteria</taxon>
        <taxon>Pseudomonadati</taxon>
        <taxon>Pseudomonadota</taxon>
        <taxon>Betaproteobacteria</taxon>
        <taxon>Burkholderiales</taxon>
        <taxon>Burkholderiaceae</taxon>
        <taxon>Caballeronia</taxon>
    </lineage>
</organism>
<name>A0A158CHG2_9BURK</name>
<gene>
    <name evidence="1" type="ORF">AWB75_05147</name>
</gene>
<proteinExistence type="predicted"/>